<keyword evidence="8" id="KW-0106">Calcium</keyword>
<evidence type="ECO:0000256" key="3">
    <source>
        <dbReference type="ARBA" id="ARBA00022448"/>
    </source>
</evidence>
<feature type="repeat" description="Solcar" evidence="16">
    <location>
        <begin position="285"/>
        <end position="370"/>
    </location>
</feature>
<protein>
    <submittedName>
        <fullName evidence="21">Uncharacterized protein</fullName>
    </submittedName>
</protein>
<keyword evidence="4 16" id="KW-0812">Transmembrane</keyword>
<dbReference type="GO" id="GO:0055085">
    <property type="term" value="P:transmembrane transport"/>
    <property type="evidence" value="ECO:0007669"/>
    <property type="project" value="InterPro"/>
</dbReference>
<evidence type="ECO:0000256" key="13">
    <source>
        <dbReference type="ARBA" id="ARBA00023155"/>
    </source>
</evidence>
<evidence type="ECO:0000256" key="14">
    <source>
        <dbReference type="ARBA" id="ARBA00023242"/>
    </source>
</evidence>
<dbReference type="PRINTS" id="PR00926">
    <property type="entry name" value="MITOCARRIER"/>
</dbReference>
<keyword evidence="10 15" id="KW-0238">DNA-binding</keyword>
<dbReference type="InterPro" id="IPR002067">
    <property type="entry name" value="MCP"/>
</dbReference>
<dbReference type="CDD" id="cd00086">
    <property type="entry name" value="homeodomain"/>
    <property type="match status" value="1"/>
</dbReference>
<dbReference type="eggNOG" id="KOG0488">
    <property type="taxonomic scope" value="Eukaryota"/>
</dbReference>
<accession>A0A1X7V2F8</accession>
<keyword evidence="6" id="KW-0677">Repeat</keyword>
<keyword evidence="9" id="KW-1133">Transmembrane helix</keyword>
<dbReference type="eggNOG" id="KOG0036">
    <property type="taxonomic scope" value="Eukaryota"/>
</dbReference>
<evidence type="ECO:0000313" key="21">
    <source>
        <dbReference type="EnsemblMetazoa" id="Aqu2.1.34188_001"/>
    </source>
</evidence>
<dbReference type="InterPro" id="IPR011992">
    <property type="entry name" value="EF-hand-dom_pair"/>
</dbReference>
<feature type="domain" description="EF-hand" evidence="20">
    <location>
        <begin position="118"/>
        <end position="153"/>
    </location>
</feature>
<feature type="domain" description="EF-hand" evidence="20">
    <location>
        <begin position="17"/>
        <end position="52"/>
    </location>
</feature>
<keyword evidence="11" id="KW-0496">Mitochondrion</keyword>
<dbReference type="PROSITE" id="PS00018">
    <property type="entry name" value="EF_HAND_1"/>
    <property type="match status" value="2"/>
</dbReference>
<dbReference type="InterPro" id="IPR001356">
    <property type="entry name" value="HD"/>
</dbReference>
<sequence>MTEKGEEKPGLPQVPLTDKERIIALFRQLDVNDDGRIDVQEIRKRLRQQGMDPSVAETVVQIGDRNNDGRLDESEFLQYCTDQEKKLWTVFHYVDANKDGAIDSDEIKVKLSEINIRISDEDAKKLLRKMDKDGDVKITWEEWRDFLLLHPNTNWKEISKVWRHATFGNIGEYVDTPAIPDELSTEEKDSGIWWKQIIAGGGAGAVSRTVTAPLDRLKVFFQVQSMTGKSYTIRSCLGGMVSEGGVRSLWRGNGTNVIKIAPESALRFFAFEKIKALLKQDDQPLKVYERLLAGSTAGVIAQTTIYPMEVLKTRLALGTTGQYSGIINCFNKIRVTEGYRSFYRGLTPSLLGIIPYAGIDLAVYETLKNLWLKRHDESEPGVLIPLACGTVSSTCGQLVSYPLSLVRTRLQAQTSSPQGKETKGMIDTVYTITANEGVRGLYRGILPNFLKVIPAVSIGYVVYEKFKVLLKILFSLQLDLIVMEVKTTRSLSFSVDRLLQPSPAEQAAKKMSDQSSSGGSSTSSSPPSSPFSSPIVGGATKAATPAHPIFLAAARTGTPPRHNIMTLNTTFPFPVTLPFAHSGSPGALCAATNWGQPSFTSWSLGQPGGAPGLPAKLAPPSATGWSLHPAQLHKPQHITCSTTKRILELPKVGTPIVAVPDDLEDYTGGDDDSDSSSPGPSSSEHGGADDGEPGKIGKKYKKKKRTTFTSSQLQQLETRFNQQKYLTKLDRCRMAQSLGLTEKHIKTWYQNRRTKWKRECTDEMWSRERETAAANMYTQHLQLKSINGSSPLTIS</sequence>
<proteinExistence type="inferred from homology"/>
<comment type="subcellular location">
    <subcellularLocation>
        <location evidence="1">Mitochondrion inner membrane</location>
        <topology evidence="1">Multi-pass membrane protein</topology>
    </subcellularLocation>
    <subcellularLocation>
        <location evidence="15 17">Nucleus</location>
    </subcellularLocation>
</comment>
<evidence type="ECO:0000256" key="9">
    <source>
        <dbReference type="ARBA" id="ARBA00022989"/>
    </source>
</evidence>
<dbReference type="InterPro" id="IPR002048">
    <property type="entry name" value="EF_hand_dom"/>
</dbReference>
<dbReference type="FunFam" id="1.50.40.10:FF:000003">
    <property type="entry name" value="Putative calcium-binding mitochondrial carrier protein scamc-2"/>
    <property type="match status" value="1"/>
</dbReference>
<feature type="repeat" description="Solcar" evidence="16">
    <location>
        <begin position="380"/>
        <end position="469"/>
    </location>
</feature>
<dbReference type="GO" id="GO:0005743">
    <property type="term" value="C:mitochondrial inner membrane"/>
    <property type="evidence" value="ECO:0007669"/>
    <property type="project" value="UniProtKB-SubCell"/>
</dbReference>
<evidence type="ECO:0000256" key="2">
    <source>
        <dbReference type="ARBA" id="ARBA00006375"/>
    </source>
</evidence>
<evidence type="ECO:0000256" key="12">
    <source>
        <dbReference type="ARBA" id="ARBA00023136"/>
    </source>
</evidence>
<reference evidence="21" key="1">
    <citation type="submission" date="2017-05" db="UniProtKB">
        <authorList>
            <consortium name="EnsemblMetazoa"/>
        </authorList>
    </citation>
    <scope>IDENTIFICATION</scope>
</reference>
<evidence type="ECO:0000256" key="10">
    <source>
        <dbReference type="ARBA" id="ARBA00023125"/>
    </source>
</evidence>
<dbReference type="InterPro" id="IPR017970">
    <property type="entry name" value="Homeobox_CS"/>
</dbReference>
<dbReference type="GO" id="GO:0003677">
    <property type="term" value="F:DNA binding"/>
    <property type="evidence" value="ECO:0007669"/>
    <property type="project" value="UniProtKB-UniRule"/>
</dbReference>
<evidence type="ECO:0000256" key="4">
    <source>
        <dbReference type="ARBA" id="ARBA00022692"/>
    </source>
</evidence>
<evidence type="ECO:0000256" key="18">
    <source>
        <dbReference type="SAM" id="MobiDB-lite"/>
    </source>
</evidence>
<dbReference type="PROSITE" id="PS50920">
    <property type="entry name" value="SOLCAR"/>
    <property type="match status" value="3"/>
</dbReference>
<dbReference type="PROSITE" id="PS50222">
    <property type="entry name" value="EF_HAND_2"/>
    <property type="match status" value="3"/>
</dbReference>
<comment type="similarity">
    <text evidence="2">Belongs to the mitochondrial carrier (TC 2.A.29) family.</text>
</comment>
<dbReference type="PANTHER" id="PTHR24089">
    <property type="entry name" value="SOLUTE CARRIER FAMILY 25"/>
    <property type="match status" value="1"/>
</dbReference>
<feature type="DNA-binding region" description="Homeobox" evidence="15">
    <location>
        <begin position="701"/>
        <end position="760"/>
    </location>
</feature>
<feature type="repeat" description="Solcar" evidence="16">
    <location>
        <begin position="191"/>
        <end position="277"/>
    </location>
</feature>
<keyword evidence="3" id="KW-0813">Transport</keyword>
<feature type="compositionally biased region" description="Low complexity" evidence="18">
    <location>
        <begin position="515"/>
        <end position="534"/>
    </location>
</feature>
<evidence type="ECO:0000259" key="20">
    <source>
        <dbReference type="PROSITE" id="PS50222"/>
    </source>
</evidence>
<dbReference type="PROSITE" id="PS00027">
    <property type="entry name" value="HOMEOBOX_1"/>
    <property type="match status" value="1"/>
</dbReference>
<dbReference type="PROSITE" id="PS50071">
    <property type="entry name" value="HOMEOBOX_2"/>
    <property type="match status" value="1"/>
</dbReference>
<feature type="domain" description="EF-hand" evidence="20">
    <location>
        <begin position="82"/>
        <end position="117"/>
    </location>
</feature>
<dbReference type="SMART" id="SM00389">
    <property type="entry name" value="HOX"/>
    <property type="match status" value="1"/>
</dbReference>
<evidence type="ECO:0000256" key="16">
    <source>
        <dbReference type="PROSITE-ProRule" id="PRU00282"/>
    </source>
</evidence>
<feature type="region of interest" description="Disordered" evidence="18">
    <location>
        <begin position="659"/>
        <end position="706"/>
    </location>
</feature>
<dbReference type="InParanoid" id="A0A1X7V2F8"/>
<dbReference type="STRING" id="400682.A0A1X7V2F8"/>
<evidence type="ECO:0000256" key="11">
    <source>
        <dbReference type="ARBA" id="ARBA00023128"/>
    </source>
</evidence>
<evidence type="ECO:0000256" key="8">
    <source>
        <dbReference type="ARBA" id="ARBA00022837"/>
    </source>
</evidence>
<dbReference type="InterPro" id="IPR018247">
    <property type="entry name" value="EF_Hand_1_Ca_BS"/>
</dbReference>
<evidence type="ECO:0000256" key="7">
    <source>
        <dbReference type="ARBA" id="ARBA00022792"/>
    </source>
</evidence>
<keyword evidence="13 15" id="KW-0371">Homeobox</keyword>
<dbReference type="SUPFAM" id="SSF47473">
    <property type="entry name" value="EF-hand"/>
    <property type="match status" value="1"/>
</dbReference>
<feature type="compositionally biased region" description="Acidic residues" evidence="18">
    <location>
        <begin position="661"/>
        <end position="674"/>
    </location>
</feature>
<dbReference type="InterPro" id="IPR009057">
    <property type="entry name" value="Homeodomain-like_sf"/>
</dbReference>
<feature type="region of interest" description="Disordered" evidence="18">
    <location>
        <begin position="504"/>
        <end position="537"/>
    </location>
</feature>
<organism evidence="21">
    <name type="scientific">Amphimedon queenslandica</name>
    <name type="common">Sponge</name>
    <dbReference type="NCBI Taxonomy" id="400682"/>
    <lineage>
        <taxon>Eukaryota</taxon>
        <taxon>Metazoa</taxon>
        <taxon>Porifera</taxon>
        <taxon>Demospongiae</taxon>
        <taxon>Heteroscleromorpha</taxon>
        <taxon>Haplosclerida</taxon>
        <taxon>Niphatidae</taxon>
        <taxon>Amphimedon</taxon>
    </lineage>
</organism>
<feature type="compositionally biased region" description="Basic and acidic residues" evidence="18">
    <location>
        <begin position="686"/>
        <end position="695"/>
    </location>
</feature>
<dbReference type="InterPro" id="IPR018108">
    <property type="entry name" value="MCP_transmembrane"/>
</dbReference>
<evidence type="ECO:0000256" key="1">
    <source>
        <dbReference type="ARBA" id="ARBA00004448"/>
    </source>
</evidence>
<evidence type="ECO:0000256" key="5">
    <source>
        <dbReference type="ARBA" id="ARBA00022723"/>
    </source>
</evidence>
<dbReference type="SMART" id="SM00054">
    <property type="entry name" value="EFh"/>
    <property type="match status" value="4"/>
</dbReference>
<dbReference type="AlphaFoldDB" id="A0A1X7V2F8"/>
<evidence type="ECO:0000259" key="19">
    <source>
        <dbReference type="PROSITE" id="PS50071"/>
    </source>
</evidence>
<dbReference type="GO" id="GO:0005634">
    <property type="term" value="C:nucleus"/>
    <property type="evidence" value="ECO:0007669"/>
    <property type="project" value="UniProtKB-SubCell"/>
</dbReference>
<dbReference type="Gene3D" id="1.10.10.60">
    <property type="entry name" value="Homeodomain-like"/>
    <property type="match status" value="1"/>
</dbReference>
<dbReference type="SUPFAM" id="SSF46689">
    <property type="entry name" value="Homeodomain-like"/>
    <property type="match status" value="1"/>
</dbReference>
<dbReference type="GO" id="GO:0005509">
    <property type="term" value="F:calcium ion binding"/>
    <property type="evidence" value="ECO:0007669"/>
    <property type="project" value="InterPro"/>
</dbReference>
<evidence type="ECO:0000256" key="6">
    <source>
        <dbReference type="ARBA" id="ARBA00022737"/>
    </source>
</evidence>
<dbReference type="FunFam" id="1.10.238.10:FF:000028">
    <property type="entry name" value="Putative calcium-binding mitochondrial carrier protein scamc-2"/>
    <property type="match status" value="1"/>
</dbReference>
<dbReference type="Pfam" id="PF13499">
    <property type="entry name" value="EF-hand_7"/>
    <property type="match status" value="2"/>
</dbReference>
<dbReference type="Gene3D" id="1.10.238.10">
    <property type="entry name" value="EF-hand"/>
    <property type="match status" value="2"/>
</dbReference>
<dbReference type="SUPFAM" id="SSF103506">
    <property type="entry name" value="Mitochondrial carrier"/>
    <property type="match status" value="1"/>
</dbReference>
<dbReference type="GO" id="GO:0000981">
    <property type="term" value="F:DNA-binding transcription factor activity, RNA polymerase II-specific"/>
    <property type="evidence" value="ECO:0007669"/>
    <property type="project" value="InterPro"/>
</dbReference>
<dbReference type="EnsemblMetazoa" id="Aqu2.1.34188_001">
    <property type="protein sequence ID" value="Aqu2.1.34188_001"/>
    <property type="gene ID" value="Aqu2.1.34188"/>
</dbReference>
<evidence type="ECO:0000256" key="15">
    <source>
        <dbReference type="PROSITE-ProRule" id="PRU00108"/>
    </source>
</evidence>
<dbReference type="OrthoDB" id="6159439at2759"/>
<keyword evidence="14 15" id="KW-0539">Nucleus</keyword>
<keyword evidence="7" id="KW-0999">Mitochondrion inner membrane</keyword>
<dbReference type="InterPro" id="IPR023395">
    <property type="entry name" value="MCP_dom_sf"/>
</dbReference>
<dbReference type="Pfam" id="PF00153">
    <property type="entry name" value="Mito_carr"/>
    <property type="match status" value="3"/>
</dbReference>
<keyword evidence="5" id="KW-0479">Metal-binding</keyword>
<dbReference type="Pfam" id="PF00046">
    <property type="entry name" value="Homeodomain"/>
    <property type="match status" value="1"/>
</dbReference>
<keyword evidence="12 16" id="KW-0472">Membrane</keyword>
<feature type="compositionally biased region" description="Basic residues" evidence="18">
    <location>
        <begin position="696"/>
        <end position="706"/>
    </location>
</feature>
<dbReference type="Gene3D" id="1.50.40.10">
    <property type="entry name" value="Mitochondrial carrier domain"/>
    <property type="match status" value="1"/>
</dbReference>
<feature type="domain" description="Homeobox" evidence="19">
    <location>
        <begin position="699"/>
        <end position="759"/>
    </location>
</feature>
<name>A0A1X7V2F8_AMPQE</name>
<evidence type="ECO:0000256" key="17">
    <source>
        <dbReference type="RuleBase" id="RU000682"/>
    </source>
</evidence>